<feature type="transmembrane region" description="Helical" evidence="7">
    <location>
        <begin position="116"/>
        <end position="142"/>
    </location>
</feature>
<dbReference type="AlphaFoldDB" id="A0A2U3I3Z7"/>
<evidence type="ECO:0000256" key="1">
    <source>
        <dbReference type="ARBA" id="ARBA00004651"/>
    </source>
</evidence>
<dbReference type="RefSeq" id="WP_106854509.1">
    <property type="nucleotide sequence ID" value="NZ_OGTP01000005.1"/>
</dbReference>
<keyword evidence="4 7" id="KW-0812">Transmembrane</keyword>
<reference evidence="10" key="1">
    <citation type="submission" date="2018-01" db="EMBL/GenBank/DDBJ databases">
        <authorList>
            <person name="Peeters C."/>
        </authorList>
    </citation>
    <scope>NUCLEOTIDE SEQUENCE [LARGE SCALE GENOMIC DNA]</scope>
</reference>
<dbReference type="InterPro" id="IPR036259">
    <property type="entry name" value="MFS_trans_sf"/>
</dbReference>
<dbReference type="PANTHER" id="PTHR43045:SF1">
    <property type="entry name" value="SHIKIMATE TRANSPORTER"/>
    <property type="match status" value="1"/>
</dbReference>
<accession>A0A2U3I3Z7</accession>
<keyword evidence="10" id="KW-1185">Reference proteome</keyword>
<dbReference type="OrthoDB" id="6766492at2"/>
<dbReference type="CDD" id="cd17369">
    <property type="entry name" value="MFS_ShiA_like"/>
    <property type="match status" value="1"/>
</dbReference>
<feature type="transmembrane region" description="Helical" evidence="7">
    <location>
        <begin position="21"/>
        <end position="42"/>
    </location>
</feature>
<organism evidence="9 10">
    <name type="scientific">Caballeronia novacaledonica</name>
    <dbReference type="NCBI Taxonomy" id="1544861"/>
    <lineage>
        <taxon>Bacteria</taxon>
        <taxon>Pseudomonadati</taxon>
        <taxon>Pseudomonadota</taxon>
        <taxon>Betaproteobacteria</taxon>
        <taxon>Burkholderiales</taxon>
        <taxon>Burkholderiaceae</taxon>
        <taxon>Caballeronia</taxon>
    </lineage>
</organism>
<dbReference type="InterPro" id="IPR011701">
    <property type="entry name" value="MFS"/>
</dbReference>
<comment type="subcellular location">
    <subcellularLocation>
        <location evidence="1">Cell membrane</location>
        <topology evidence="1">Multi-pass membrane protein</topology>
    </subcellularLocation>
</comment>
<feature type="transmembrane region" description="Helical" evidence="7">
    <location>
        <begin position="190"/>
        <end position="207"/>
    </location>
</feature>
<keyword evidence="2" id="KW-0813">Transport</keyword>
<dbReference type="SUPFAM" id="SSF103473">
    <property type="entry name" value="MFS general substrate transporter"/>
    <property type="match status" value="1"/>
</dbReference>
<dbReference type="GO" id="GO:0022857">
    <property type="term" value="F:transmembrane transporter activity"/>
    <property type="evidence" value="ECO:0007669"/>
    <property type="project" value="InterPro"/>
</dbReference>
<evidence type="ECO:0000256" key="6">
    <source>
        <dbReference type="ARBA" id="ARBA00023136"/>
    </source>
</evidence>
<feature type="transmembrane region" description="Helical" evidence="7">
    <location>
        <begin position="308"/>
        <end position="326"/>
    </location>
</feature>
<gene>
    <name evidence="9" type="ORF">NOV72_02062</name>
</gene>
<keyword evidence="5 7" id="KW-1133">Transmembrane helix</keyword>
<evidence type="ECO:0000313" key="10">
    <source>
        <dbReference type="Proteomes" id="UP000238169"/>
    </source>
</evidence>
<feature type="domain" description="Major facilitator superfamily (MFS) profile" evidence="8">
    <location>
        <begin position="16"/>
        <end position="424"/>
    </location>
</feature>
<evidence type="ECO:0000313" key="9">
    <source>
        <dbReference type="EMBL" id="SPB14831.1"/>
    </source>
</evidence>
<feature type="transmembrane region" description="Helical" evidence="7">
    <location>
        <begin position="401"/>
        <end position="421"/>
    </location>
</feature>
<dbReference type="Proteomes" id="UP000238169">
    <property type="component" value="Unassembled WGS sequence"/>
</dbReference>
<dbReference type="PANTHER" id="PTHR43045">
    <property type="entry name" value="SHIKIMATE TRANSPORTER"/>
    <property type="match status" value="1"/>
</dbReference>
<feature type="transmembrane region" description="Helical" evidence="7">
    <location>
        <begin position="54"/>
        <end position="77"/>
    </location>
</feature>
<dbReference type="PROSITE" id="PS50850">
    <property type="entry name" value="MFS"/>
    <property type="match status" value="1"/>
</dbReference>
<dbReference type="GO" id="GO:0005886">
    <property type="term" value="C:plasma membrane"/>
    <property type="evidence" value="ECO:0007669"/>
    <property type="project" value="UniProtKB-SubCell"/>
</dbReference>
<evidence type="ECO:0000256" key="3">
    <source>
        <dbReference type="ARBA" id="ARBA00022475"/>
    </source>
</evidence>
<evidence type="ECO:0000256" key="7">
    <source>
        <dbReference type="SAM" id="Phobius"/>
    </source>
</evidence>
<sequence length="446" mass="47759">MDTSAPSSSVRQRRLIVASTFIGSTIEWYDFFIFGIISALFLNKLFFPTFDPTIGTILGFMAFATAWLVRPIGGVIAGHLGDKIGRKTTLLWSFIIMGAATTLIGFLPTYETAGSVGAILLVLLRVLQGLSAGAEYGGAIVAVVEHADESKRGLFGSVPQSASFFGLLLGNATFLLMINLDKQALMDWGWRVPFLLSAGMLGVGMYIRNKVSESPAFIKARASGNIEKVPFMTVLREYPRQLFGVMFAQAAPNTFFYTCAVAMVSYTVSKLGMNQSDMLIAVCIGAAVEMFTIPMYGALADKIGRRKVFVWGIFVLLASALPFCFAVEAKSYIGIVVGYVFVLGIGHAACHGSQASLFADMFPTSVRYTGISAGYQTSGAIFGGPLPIVATALIAAQGGGIRLFFGYTMFIGFVSLVAIMASKPHYSLVNRSAGQDDKSRQANAST</sequence>
<feature type="transmembrane region" description="Helical" evidence="7">
    <location>
        <begin position="332"/>
        <end position="352"/>
    </location>
</feature>
<evidence type="ECO:0000256" key="2">
    <source>
        <dbReference type="ARBA" id="ARBA00022448"/>
    </source>
</evidence>
<evidence type="ECO:0000256" key="5">
    <source>
        <dbReference type="ARBA" id="ARBA00022989"/>
    </source>
</evidence>
<feature type="transmembrane region" description="Helical" evidence="7">
    <location>
        <begin position="242"/>
        <end position="266"/>
    </location>
</feature>
<dbReference type="EMBL" id="OGTP01000005">
    <property type="protein sequence ID" value="SPB14831.1"/>
    <property type="molecule type" value="Genomic_DNA"/>
</dbReference>
<dbReference type="Pfam" id="PF07690">
    <property type="entry name" value="MFS_1"/>
    <property type="match status" value="1"/>
</dbReference>
<dbReference type="Gene3D" id="1.20.1250.20">
    <property type="entry name" value="MFS general substrate transporter like domains"/>
    <property type="match status" value="2"/>
</dbReference>
<feature type="transmembrane region" description="Helical" evidence="7">
    <location>
        <begin position="89"/>
        <end position="110"/>
    </location>
</feature>
<feature type="transmembrane region" description="Helical" evidence="7">
    <location>
        <begin position="373"/>
        <end position="395"/>
    </location>
</feature>
<proteinExistence type="predicted"/>
<evidence type="ECO:0000259" key="8">
    <source>
        <dbReference type="PROSITE" id="PS50850"/>
    </source>
</evidence>
<feature type="transmembrane region" description="Helical" evidence="7">
    <location>
        <begin position="278"/>
        <end position="296"/>
    </location>
</feature>
<dbReference type="InterPro" id="IPR020846">
    <property type="entry name" value="MFS_dom"/>
</dbReference>
<feature type="transmembrane region" description="Helical" evidence="7">
    <location>
        <begin position="154"/>
        <end position="178"/>
    </location>
</feature>
<name>A0A2U3I3Z7_9BURK</name>
<protein>
    <submittedName>
        <fullName evidence="9">Major facilitator transporter</fullName>
    </submittedName>
</protein>
<evidence type="ECO:0000256" key="4">
    <source>
        <dbReference type="ARBA" id="ARBA00022692"/>
    </source>
</evidence>
<keyword evidence="6 7" id="KW-0472">Membrane</keyword>
<keyword evidence="3" id="KW-1003">Cell membrane</keyword>